<evidence type="ECO:0000256" key="5">
    <source>
        <dbReference type="ARBA" id="ARBA00023242"/>
    </source>
</evidence>
<dbReference type="SUPFAM" id="SSF101936">
    <property type="entry name" value="DNA-binding pseudobarrel domain"/>
    <property type="match status" value="2"/>
</dbReference>
<keyword evidence="5" id="KW-0539">Nucleus</keyword>
<evidence type="ECO:0000313" key="8">
    <source>
        <dbReference type="Proteomes" id="UP000824890"/>
    </source>
</evidence>
<keyword evidence="3" id="KW-0238">DNA-binding</keyword>
<keyword evidence="2" id="KW-0805">Transcription regulation</keyword>
<dbReference type="Proteomes" id="UP000824890">
    <property type="component" value="Unassembled WGS sequence"/>
</dbReference>
<evidence type="ECO:0000259" key="6">
    <source>
        <dbReference type="PROSITE" id="PS50863"/>
    </source>
</evidence>
<gene>
    <name evidence="7" type="ORF">HID58_002395</name>
</gene>
<proteinExistence type="predicted"/>
<evidence type="ECO:0000256" key="1">
    <source>
        <dbReference type="ARBA" id="ARBA00004123"/>
    </source>
</evidence>
<comment type="caution">
    <text evidence="7">The sequence shown here is derived from an EMBL/GenBank/DDBJ whole genome shotgun (WGS) entry which is preliminary data.</text>
</comment>
<dbReference type="InterPro" id="IPR029480">
    <property type="entry name" value="Transpos_assoc"/>
</dbReference>
<feature type="domain" description="TF-B3" evidence="6">
    <location>
        <begin position="656"/>
        <end position="754"/>
    </location>
</feature>
<sequence length="756" mass="85745">MRMPNSHKPHFLKPLLPDFHSGVTIPLGFFSQHIEGKTNRKTWKLRSDATDQTWKVIQEGRRLTGGWKGFTTAHDLQIGDIVIFKHEGDMVFHVTPFGPSCCEIQYTHPHIIKEEADADDAPSFSFDYCFQAEVTASNLKEDKLSWINKSRLSRDYTNGVKKFLDFAFGKIKVDMLKCPCNHCSLSKSKLRQDIEGDLMCFGFLSSYTEWVLHGEDVDTTGKATEILHAPDDSNSTANLLDDLFPRIDMNTDVGSSSSDQPIGDTKKSLARKRFVKASGITVMDFTDSDDTQAPEDSQFLETQLDFSCPPQFAPECNTFKWKVQIRDANGEIEEQTLTTKEVWKLQNRRVIVHFDEDCGQPDEDSGGLLGSWLGQLSNDVNLLPIDYADWRVFAPHRKDKAWDIILTKFWFDNPDTKKNYVLSVLGSRCKDFKVRLWKMYKRSDRTETVLNRPAMVPEDQWNGFVFFRFTEKWKKMRERNINNQKKNTLPHVCGRKSFARKRRNIKDQTGRTPCRAEFFIASRKKSDGTFVCEEAKSRADELTLLMSENLSVERSNITASLDDEYSKVFGPERSGRVRCLGRGPTPSKLLKMSNTPNLAASNSEVVELKSQVSGLQSQVQNLAGMIQQLVGATTIQTNGAVPNLAGVLSNLANQPNFADILSNLVNQQNSEYLPEGATTCTALNKQCQEIILVNKEGNSWTVSLRFSEADGMYYIRRGWRKFCRANRCAIGDLFVFNVVGDGKTTPLMCVCPEREE</sequence>
<dbReference type="PROSITE" id="PS50863">
    <property type="entry name" value="B3"/>
    <property type="match status" value="2"/>
</dbReference>
<dbReference type="CDD" id="cd10017">
    <property type="entry name" value="B3_DNA"/>
    <property type="match status" value="2"/>
</dbReference>
<dbReference type="Pfam" id="PF03004">
    <property type="entry name" value="Transposase_24"/>
    <property type="match status" value="1"/>
</dbReference>
<evidence type="ECO:0000256" key="3">
    <source>
        <dbReference type="ARBA" id="ARBA00023125"/>
    </source>
</evidence>
<protein>
    <recommendedName>
        <fullName evidence="6">TF-B3 domain-containing protein</fullName>
    </recommendedName>
</protein>
<name>A0ABQ8EPU6_BRANA</name>
<evidence type="ECO:0000256" key="2">
    <source>
        <dbReference type="ARBA" id="ARBA00023015"/>
    </source>
</evidence>
<keyword evidence="4" id="KW-0804">Transcription</keyword>
<dbReference type="InterPro" id="IPR039218">
    <property type="entry name" value="REM_fam"/>
</dbReference>
<dbReference type="SMART" id="SM01019">
    <property type="entry name" value="B3"/>
    <property type="match status" value="2"/>
</dbReference>
<dbReference type="Pfam" id="PF02362">
    <property type="entry name" value="B3"/>
    <property type="match status" value="2"/>
</dbReference>
<reference evidence="7 8" key="1">
    <citation type="submission" date="2021-05" db="EMBL/GenBank/DDBJ databases">
        <title>Genome Assembly of Synthetic Allotetraploid Brassica napus Reveals Homoeologous Exchanges between Subgenomes.</title>
        <authorList>
            <person name="Davis J.T."/>
        </authorList>
    </citation>
    <scope>NUCLEOTIDE SEQUENCE [LARGE SCALE GENOMIC DNA]</scope>
    <source>
        <strain evidence="8">cv. Da-Ae</strain>
        <tissue evidence="7">Seedling</tissue>
    </source>
</reference>
<dbReference type="InterPro" id="IPR015300">
    <property type="entry name" value="DNA-bd_pseudobarrel_sf"/>
</dbReference>
<dbReference type="InterPro" id="IPR003340">
    <property type="entry name" value="B3_DNA-bd"/>
</dbReference>
<dbReference type="PANTHER" id="PTHR31674">
    <property type="entry name" value="B3 DOMAIN-CONTAINING PROTEIN REM-LIKE 3-RELATED"/>
    <property type="match status" value="1"/>
</dbReference>
<dbReference type="Gene3D" id="2.40.330.10">
    <property type="entry name" value="DNA-binding pseudobarrel domain"/>
    <property type="match status" value="2"/>
</dbReference>
<comment type="subcellular location">
    <subcellularLocation>
        <location evidence="1">Nucleus</location>
    </subcellularLocation>
</comment>
<dbReference type="InterPro" id="IPR004252">
    <property type="entry name" value="Probable_transposase_24"/>
</dbReference>
<evidence type="ECO:0000313" key="7">
    <source>
        <dbReference type="EMBL" id="KAH0942758.1"/>
    </source>
</evidence>
<dbReference type="PANTHER" id="PTHR31674:SF31">
    <property type="entry name" value="TF-B3 DOMAIN-CONTAINING PROTEIN"/>
    <property type="match status" value="1"/>
</dbReference>
<dbReference type="Pfam" id="PF13963">
    <property type="entry name" value="Transpos_assoc"/>
    <property type="match status" value="1"/>
</dbReference>
<organism evidence="7 8">
    <name type="scientific">Brassica napus</name>
    <name type="common">Rape</name>
    <dbReference type="NCBI Taxonomy" id="3708"/>
    <lineage>
        <taxon>Eukaryota</taxon>
        <taxon>Viridiplantae</taxon>
        <taxon>Streptophyta</taxon>
        <taxon>Embryophyta</taxon>
        <taxon>Tracheophyta</taxon>
        <taxon>Spermatophyta</taxon>
        <taxon>Magnoliopsida</taxon>
        <taxon>eudicotyledons</taxon>
        <taxon>Gunneridae</taxon>
        <taxon>Pentapetalae</taxon>
        <taxon>rosids</taxon>
        <taxon>malvids</taxon>
        <taxon>Brassicales</taxon>
        <taxon>Brassicaceae</taxon>
        <taxon>Brassiceae</taxon>
        <taxon>Brassica</taxon>
    </lineage>
</organism>
<keyword evidence="8" id="KW-1185">Reference proteome</keyword>
<feature type="domain" description="TF-B3" evidence="6">
    <location>
        <begin position="8"/>
        <end position="100"/>
    </location>
</feature>
<dbReference type="EMBL" id="JAGKQM010000001">
    <property type="protein sequence ID" value="KAH0942758.1"/>
    <property type="molecule type" value="Genomic_DNA"/>
</dbReference>
<accession>A0ABQ8EPU6</accession>
<evidence type="ECO:0000256" key="4">
    <source>
        <dbReference type="ARBA" id="ARBA00023163"/>
    </source>
</evidence>